<sequence length="50" mass="5622">MERQGDEVHVSQEEVTGAVQPHVMRYVLGVSLLLVVILMSLIWIVGSVFR</sequence>
<evidence type="ECO:0000313" key="2">
    <source>
        <dbReference type="EMBL" id="MCL6683777.1"/>
    </source>
</evidence>
<keyword evidence="1" id="KW-0812">Transmembrane</keyword>
<organism evidence="2 3">
    <name type="scientific">Sphingomonas alba</name>
    <dbReference type="NCBI Taxonomy" id="2908208"/>
    <lineage>
        <taxon>Bacteria</taxon>
        <taxon>Pseudomonadati</taxon>
        <taxon>Pseudomonadota</taxon>
        <taxon>Alphaproteobacteria</taxon>
        <taxon>Sphingomonadales</taxon>
        <taxon>Sphingomonadaceae</taxon>
        <taxon>Sphingomonas</taxon>
    </lineage>
</organism>
<dbReference type="RefSeq" id="WP_249847820.1">
    <property type="nucleotide sequence ID" value="NZ_JAMGBD010000001.1"/>
</dbReference>
<keyword evidence="3" id="KW-1185">Reference proteome</keyword>
<comment type="caution">
    <text evidence="2">The sequence shown here is derived from an EMBL/GenBank/DDBJ whole genome shotgun (WGS) entry which is preliminary data.</text>
</comment>
<reference evidence="2" key="1">
    <citation type="submission" date="2022-05" db="EMBL/GenBank/DDBJ databases">
        <authorList>
            <person name="Jo J.-H."/>
            <person name="Im W.-T."/>
        </authorList>
    </citation>
    <scope>NUCLEOTIDE SEQUENCE</scope>
    <source>
        <strain evidence="2">SE158</strain>
    </source>
</reference>
<evidence type="ECO:0000313" key="3">
    <source>
        <dbReference type="Proteomes" id="UP001165363"/>
    </source>
</evidence>
<evidence type="ECO:0008006" key="4">
    <source>
        <dbReference type="Google" id="ProtNLM"/>
    </source>
</evidence>
<gene>
    <name evidence="2" type="ORF">LZ536_07670</name>
</gene>
<feature type="transmembrane region" description="Helical" evidence="1">
    <location>
        <begin position="26"/>
        <end position="49"/>
    </location>
</feature>
<accession>A0ABT0RMA3</accession>
<name>A0ABT0RMA3_9SPHN</name>
<proteinExistence type="predicted"/>
<dbReference type="Proteomes" id="UP001165363">
    <property type="component" value="Unassembled WGS sequence"/>
</dbReference>
<keyword evidence="1" id="KW-1133">Transmembrane helix</keyword>
<keyword evidence="1" id="KW-0472">Membrane</keyword>
<evidence type="ECO:0000256" key="1">
    <source>
        <dbReference type="SAM" id="Phobius"/>
    </source>
</evidence>
<protein>
    <recommendedName>
        <fullName evidence="4">Aa3-type cytochrome c oxidase subunit IV</fullName>
    </recommendedName>
</protein>
<dbReference type="EMBL" id="JAMGBD010000001">
    <property type="protein sequence ID" value="MCL6683777.1"/>
    <property type="molecule type" value="Genomic_DNA"/>
</dbReference>